<accession>A0A9D1A4Z1</accession>
<sequence length="354" mass="36736">MEKKQGVKGRRLLFALFLTGAVLLGLAGCSENIGGTVYLSGVSRLRMELSATQEVTEVAGLNRDGSTMADGLSWRDKTGTEMMDELIPLLCEEEPSVVYVDVFSDDKDWEEQLVTEYTERYGTDGTENGEAHAVPVEVRRVTDLDEVGAAALQAAETENTEAETSGAAEESESTSEDGTEAEETAASEETSDEGEDTSDAAESEAEAEPEEDEVAESSEAAARSAGTAAARETETTAARETETAAPTEAAAATPSPETSAAPLETEPAAPAETEAPVETEAEAAEVTESQESQENQEAAAEEVPEEEASGTGTGNQSGASGQGASGTANQGQGAQRSTEENSLVGGEVPYGPGW</sequence>
<reference evidence="2" key="1">
    <citation type="submission" date="2020-10" db="EMBL/GenBank/DDBJ databases">
        <authorList>
            <person name="Gilroy R."/>
        </authorList>
    </citation>
    <scope>NUCLEOTIDE SEQUENCE</scope>
    <source>
        <strain evidence="2">CHK180-2868</strain>
    </source>
</reference>
<gene>
    <name evidence="2" type="ORF">IAB28_03830</name>
</gene>
<feature type="compositionally biased region" description="Low complexity" evidence="1">
    <location>
        <begin position="243"/>
        <end position="274"/>
    </location>
</feature>
<feature type="compositionally biased region" description="Acidic residues" evidence="1">
    <location>
        <begin position="275"/>
        <end position="285"/>
    </location>
</feature>
<name>A0A9D1A4Z1_9FIRM</name>
<evidence type="ECO:0000256" key="1">
    <source>
        <dbReference type="SAM" id="MobiDB-lite"/>
    </source>
</evidence>
<evidence type="ECO:0000313" key="3">
    <source>
        <dbReference type="Proteomes" id="UP000824250"/>
    </source>
</evidence>
<feature type="compositionally biased region" description="Low complexity" evidence="1">
    <location>
        <begin position="325"/>
        <end position="335"/>
    </location>
</feature>
<feature type="compositionally biased region" description="Gly residues" evidence="1">
    <location>
        <begin position="311"/>
        <end position="324"/>
    </location>
</feature>
<feature type="compositionally biased region" description="Low complexity" evidence="1">
    <location>
        <begin position="286"/>
        <end position="298"/>
    </location>
</feature>
<feature type="compositionally biased region" description="Acidic residues" evidence="1">
    <location>
        <begin position="299"/>
        <end position="308"/>
    </location>
</feature>
<feature type="region of interest" description="Disordered" evidence="1">
    <location>
        <begin position="154"/>
        <end position="354"/>
    </location>
</feature>
<feature type="compositionally biased region" description="Low complexity" evidence="1">
    <location>
        <begin position="154"/>
        <end position="168"/>
    </location>
</feature>
<feature type="compositionally biased region" description="Acidic residues" evidence="1">
    <location>
        <begin position="169"/>
        <end position="216"/>
    </location>
</feature>
<evidence type="ECO:0000313" key="2">
    <source>
        <dbReference type="EMBL" id="HIR05080.1"/>
    </source>
</evidence>
<comment type="caution">
    <text evidence="2">The sequence shown here is derived from an EMBL/GenBank/DDBJ whole genome shotgun (WGS) entry which is preliminary data.</text>
</comment>
<dbReference type="AlphaFoldDB" id="A0A9D1A4Z1"/>
<reference evidence="2" key="2">
    <citation type="journal article" date="2021" name="PeerJ">
        <title>Extensive microbial diversity within the chicken gut microbiome revealed by metagenomics and culture.</title>
        <authorList>
            <person name="Gilroy R."/>
            <person name="Ravi A."/>
            <person name="Getino M."/>
            <person name="Pursley I."/>
            <person name="Horton D.L."/>
            <person name="Alikhan N.F."/>
            <person name="Baker D."/>
            <person name="Gharbi K."/>
            <person name="Hall N."/>
            <person name="Watson M."/>
            <person name="Adriaenssens E.M."/>
            <person name="Foster-Nyarko E."/>
            <person name="Jarju S."/>
            <person name="Secka A."/>
            <person name="Antonio M."/>
            <person name="Oren A."/>
            <person name="Chaudhuri R.R."/>
            <person name="La Ragione R."/>
            <person name="Hildebrand F."/>
            <person name="Pallen M.J."/>
        </authorList>
    </citation>
    <scope>NUCLEOTIDE SEQUENCE</scope>
    <source>
        <strain evidence="2">CHK180-2868</strain>
    </source>
</reference>
<organism evidence="2 3">
    <name type="scientific">Candidatus Copromonas faecavium</name>
    <name type="common">nom. illeg.</name>
    <dbReference type="NCBI Taxonomy" id="2840740"/>
    <lineage>
        <taxon>Bacteria</taxon>
        <taxon>Bacillati</taxon>
        <taxon>Bacillota</taxon>
        <taxon>Clostridia</taxon>
        <taxon>Lachnospirales</taxon>
        <taxon>Lachnospiraceae</taxon>
        <taxon>Candidatus Copromonas (nom. illeg.)</taxon>
    </lineage>
</organism>
<feature type="compositionally biased region" description="Low complexity" evidence="1">
    <location>
        <begin position="217"/>
        <end position="230"/>
    </location>
</feature>
<feature type="compositionally biased region" description="Basic and acidic residues" evidence="1">
    <location>
        <begin position="231"/>
        <end position="242"/>
    </location>
</feature>
<proteinExistence type="predicted"/>
<dbReference type="PROSITE" id="PS51257">
    <property type="entry name" value="PROKAR_LIPOPROTEIN"/>
    <property type="match status" value="1"/>
</dbReference>
<dbReference type="Proteomes" id="UP000824250">
    <property type="component" value="Unassembled WGS sequence"/>
</dbReference>
<dbReference type="EMBL" id="DVGC01000022">
    <property type="protein sequence ID" value="HIR05080.1"/>
    <property type="molecule type" value="Genomic_DNA"/>
</dbReference>
<protein>
    <submittedName>
        <fullName evidence="2">Uncharacterized protein</fullName>
    </submittedName>
</protein>